<keyword evidence="3" id="KW-1185">Reference proteome</keyword>
<protein>
    <recommendedName>
        <fullName evidence="4">Lipocalin-like domain-containing protein</fullName>
    </recommendedName>
</protein>
<name>A0A2T0TQX7_9SPHI</name>
<sequence length="142" mass="15942">MKHLLTLAFLTLALTGIAQETSVLEQNGISISYTLTKLSAGEKKDTYLLNVKAMNKNTFDMFYQGPKNGVNPFLCEITIRKIDTYVYMTAPQSKLATLEGKLHYLRANDVLTAEKEFKVASNEKPIITAKLFGPLRPISDFY</sequence>
<evidence type="ECO:0000313" key="2">
    <source>
        <dbReference type="EMBL" id="PRY48049.1"/>
    </source>
</evidence>
<keyword evidence="1" id="KW-0732">Signal</keyword>
<evidence type="ECO:0000313" key="3">
    <source>
        <dbReference type="Proteomes" id="UP000238034"/>
    </source>
</evidence>
<feature type="chain" id="PRO_5015573644" description="Lipocalin-like domain-containing protein" evidence="1">
    <location>
        <begin position="19"/>
        <end position="142"/>
    </location>
</feature>
<gene>
    <name evidence="2" type="ORF">B0I27_11737</name>
</gene>
<evidence type="ECO:0008006" key="4">
    <source>
        <dbReference type="Google" id="ProtNLM"/>
    </source>
</evidence>
<evidence type="ECO:0000256" key="1">
    <source>
        <dbReference type="SAM" id="SignalP"/>
    </source>
</evidence>
<dbReference type="RefSeq" id="WP_106295696.1">
    <property type="nucleotide sequence ID" value="NZ_PVTH01000017.1"/>
</dbReference>
<comment type="caution">
    <text evidence="2">The sequence shown here is derived from an EMBL/GenBank/DDBJ whole genome shotgun (WGS) entry which is preliminary data.</text>
</comment>
<organism evidence="2 3">
    <name type="scientific">Arcticibacter pallidicorallinus</name>
    <dbReference type="NCBI Taxonomy" id="1259464"/>
    <lineage>
        <taxon>Bacteria</taxon>
        <taxon>Pseudomonadati</taxon>
        <taxon>Bacteroidota</taxon>
        <taxon>Sphingobacteriia</taxon>
        <taxon>Sphingobacteriales</taxon>
        <taxon>Sphingobacteriaceae</taxon>
        <taxon>Arcticibacter</taxon>
    </lineage>
</organism>
<feature type="signal peptide" evidence="1">
    <location>
        <begin position="1"/>
        <end position="18"/>
    </location>
</feature>
<dbReference type="Proteomes" id="UP000238034">
    <property type="component" value="Unassembled WGS sequence"/>
</dbReference>
<reference evidence="2 3" key="1">
    <citation type="submission" date="2018-03" db="EMBL/GenBank/DDBJ databases">
        <title>Genomic Encyclopedia of Type Strains, Phase III (KMG-III): the genomes of soil and plant-associated and newly described type strains.</title>
        <authorList>
            <person name="Whitman W."/>
        </authorList>
    </citation>
    <scope>NUCLEOTIDE SEQUENCE [LARGE SCALE GENOMIC DNA]</scope>
    <source>
        <strain evidence="2 3">CGMCC 1.9313</strain>
    </source>
</reference>
<accession>A0A2T0TQX7</accession>
<dbReference type="EMBL" id="PVTH01000017">
    <property type="protein sequence ID" value="PRY48049.1"/>
    <property type="molecule type" value="Genomic_DNA"/>
</dbReference>
<dbReference type="AlphaFoldDB" id="A0A2T0TQX7"/>
<proteinExistence type="predicted"/>